<evidence type="ECO:0000313" key="1">
    <source>
        <dbReference type="EMBL" id="KGT79395.1"/>
    </source>
</evidence>
<dbReference type="EMBL" id="JRPN01000013">
    <property type="protein sequence ID" value="KGT79395.1"/>
    <property type="molecule type" value="Genomic_DNA"/>
</dbReference>
<proteinExistence type="predicted"/>
<protein>
    <submittedName>
        <fullName evidence="1">Uncharacterized protein</fullName>
    </submittedName>
</protein>
<gene>
    <name evidence="1" type="ORF">MA20_13390</name>
</gene>
<evidence type="ECO:0000313" key="2">
    <source>
        <dbReference type="Proteomes" id="UP000030377"/>
    </source>
</evidence>
<comment type="caution">
    <text evidence="1">The sequence shown here is derived from an EMBL/GenBank/DDBJ whole genome shotgun (WGS) entry which is preliminary data.</text>
</comment>
<sequence>MKNRPAAAEEAGDALHELRQMTIVSIRVLDGLGEPFRQAYEEAHEALSFCLHDILARTSKLGDDLLRAEPKEMAQ</sequence>
<dbReference type="RefSeq" id="WP_028158808.1">
    <property type="nucleotide sequence ID" value="NZ_JANUDC010000001.1"/>
</dbReference>
<reference evidence="1 2" key="1">
    <citation type="submission" date="2014-09" db="EMBL/GenBank/DDBJ databases">
        <title>Draft genome of Bradyrhizobium japonicum Is-34.</title>
        <authorList>
            <person name="Tsurumaru H."/>
            <person name="Yamakawa T."/>
            <person name="Hashimoto S."/>
            <person name="Okizaki K."/>
            <person name="Kanesaki Y."/>
            <person name="Yoshikawa H."/>
            <person name="Yajima S."/>
        </authorList>
    </citation>
    <scope>NUCLEOTIDE SEQUENCE [LARGE SCALE GENOMIC DNA]</scope>
    <source>
        <strain evidence="1 2">Is-34</strain>
    </source>
</reference>
<accession>A0A0A3XYD3</accession>
<dbReference type="Proteomes" id="UP000030377">
    <property type="component" value="Unassembled WGS sequence"/>
</dbReference>
<name>A0A0A3XYD3_BRAJP</name>
<dbReference type="AlphaFoldDB" id="A0A0A3XYD3"/>
<organism evidence="1 2">
    <name type="scientific">Bradyrhizobium japonicum</name>
    <dbReference type="NCBI Taxonomy" id="375"/>
    <lineage>
        <taxon>Bacteria</taxon>
        <taxon>Pseudomonadati</taxon>
        <taxon>Pseudomonadota</taxon>
        <taxon>Alphaproteobacteria</taxon>
        <taxon>Hyphomicrobiales</taxon>
        <taxon>Nitrobacteraceae</taxon>
        <taxon>Bradyrhizobium</taxon>
    </lineage>
</organism>